<dbReference type="Pfam" id="PF00015">
    <property type="entry name" value="MCPsignal"/>
    <property type="match status" value="1"/>
</dbReference>
<dbReference type="Proteomes" id="UP000002207">
    <property type="component" value="Chromosome"/>
</dbReference>
<dbReference type="AlphaFoldDB" id="C1F3H1"/>
<feature type="region of interest" description="Disordered" evidence="4">
    <location>
        <begin position="269"/>
        <end position="292"/>
    </location>
</feature>
<evidence type="ECO:0000256" key="2">
    <source>
        <dbReference type="ARBA" id="ARBA00029447"/>
    </source>
</evidence>
<keyword evidence="5" id="KW-0812">Transmembrane</keyword>
<evidence type="ECO:0000256" key="3">
    <source>
        <dbReference type="PROSITE-ProRule" id="PRU00284"/>
    </source>
</evidence>
<proteinExistence type="inferred from homology"/>
<dbReference type="PRINTS" id="PR00260">
    <property type="entry name" value="CHEMTRNSDUCR"/>
</dbReference>
<evidence type="ECO:0000313" key="8">
    <source>
        <dbReference type="Proteomes" id="UP000002207"/>
    </source>
</evidence>
<dbReference type="KEGG" id="aca:ACP_0961"/>
<organism evidence="7 8">
    <name type="scientific">Acidobacterium capsulatum (strain ATCC 51196 / DSM 11244 / BCRC 80197 / JCM 7670 / NBRC 15755 / NCIMB 13165 / 161)</name>
    <dbReference type="NCBI Taxonomy" id="240015"/>
    <lineage>
        <taxon>Bacteria</taxon>
        <taxon>Pseudomonadati</taxon>
        <taxon>Acidobacteriota</taxon>
        <taxon>Terriglobia</taxon>
        <taxon>Terriglobales</taxon>
        <taxon>Acidobacteriaceae</taxon>
        <taxon>Acidobacterium</taxon>
    </lineage>
</organism>
<evidence type="ECO:0000256" key="5">
    <source>
        <dbReference type="SAM" id="Phobius"/>
    </source>
</evidence>
<evidence type="ECO:0000256" key="4">
    <source>
        <dbReference type="SAM" id="MobiDB-lite"/>
    </source>
</evidence>
<dbReference type="SUPFAM" id="SSF58104">
    <property type="entry name" value="Methyl-accepting chemotaxis protein (MCP) signaling domain"/>
    <property type="match status" value="1"/>
</dbReference>
<dbReference type="SMART" id="SM00283">
    <property type="entry name" value="MA"/>
    <property type="match status" value="1"/>
</dbReference>
<keyword evidence="1" id="KW-0145">Chemotaxis</keyword>
<sequence length="534" mass="56943">MASQMTMGKKLFAANGALVALVLLIGGLAVRNITSLGNTVRELGHHYIQMMYLAGNVDNITTDMQFRIRSENMAFENKNAEEGRQNHDQFAQDVNTARQQMTEFATGTTSSQLRDLAQTAILDKLPQLQSDENQVFALASKGDVAGAEAYAAQKLYPVVDAVSNDSDQVFQKEKADAGVFADKADGVVNSARVLSIIMILLGLLVAGVVIWIVRGINAKLRGFITELSEGAGQVASAAGQISASSQTLAQGASEQAASLEETSASSEEINSMARKNAENSQEANGLVTQSQRKFEETNQSLEAMVRAMGEIKDSSDKVSKIIKVIDEIAFQTNILALNAAVEAARAGEAGMGFAVVADEVRSLAQRSAQAAKDTASLIEESITKSNEGRTRVDQVAVAIRAISEESASVKTLVEEVSLGSQEQTRGIEQVAKALTQMEQVTQQSAANAEESAAAAEELTAQASTLMELVHQLKTMVGGSELAETHRAEQHAPAWHQTPMAAAKKSLKITRPHSLSVTPAAANSFPMEEDFKAMV</sequence>
<evidence type="ECO:0000313" key="7">
    <source>
        <dbReference type="EMBL" id="ACO31410.1"/>
    </source>
</evidence>
<feature type="transmembrane region" description="Helical" evidence="5">
    <location>
        <begin position="193"/>
        <end position="213"/>
    </location>
</feature>
<evidence type="ECO:0000259" key="6">
    <source>
        <dbReference type="PROSITE" id="PS50111"/>
    </source>
</evidence>
<dbReference type="InterPro" id="IPR004090">
    <property type="entry name" value="Chemotax_Me-accpt_rcpt"/>
</dbReference>
<dbReference type="EMBL" id="CP001472">
    <property type="protein sequence ID" value="ACO31410.1"/>
    <property type="molecule type" value="Genomic_DNA"/>
</dbReference>
<dbReference type="OrthoDB" id="113130at2"/>
<dbReference type="InParanoid" id="C1F3H1"/>
<dbReference type="Gene3D" id="1.10.287.950">
    <property type="entry name" value="Methyl-accepting chemotaxis protein"/>
    <property type="match status" value="1"/>
</dbReference>
<keyword evidence="8" id="KW-1185">Reference proteome</keyword>
<dbReference type="HOGENOM" id="CLU_000445_107_16_0"/>
<feature type="compositionally biased region" description="Polar residues" evidence="4">
    <location>
        <begin position="278"/>
        <end position="292"/>
    </location>
</feature>
<dbReference type="GO" id="GO:0007165">
    <property type="term" value="P:signal transduction"/>
    <property type="evidence" value="ECO:0007669"/>
    <property type="project" value="UniProtKB-KW"/>
</dbReference>
<dbReference type="PANTHER" id="PTHR43531">
    <property type="entry name" value="PROTEIN ICFG"/>
    <property type="match status" value="1"/>
</dbReference>
<gene>
    <name evidence="7" type="ordered locus">ACP_0961</name>
</gene>
<dbReference type="InterPro" id="IPR004089">
    <property type="entry name" value="MCPsignal_dom"/>
</dbReference>
<dbReference type="GO" id="GO:0004888">
    <property type="term" value="F:transmembrane signaling receptor activity"/>
    <property type="evidence" value="ECO:0007669"/>
    <property type="project" value="InterPro"/>
</dbReference>
<accession>C1F3H1</accession>
<name>C1F3H1_ACIC5</name>
<keyword evidence="3" id="KW-0807">Transducer</keyword>
<dbReference type="PANTHER" id="PTHR43531:SF11">
    <property type="entry name" value="METHYL-ACCEPTING CHEMOTAXIS PROTEIN 3"/>
    <property type="match status" value="1"/>
</dbReference>
<keyword evidence="5" id="KW-1133">Transmembrane helix</keyword>
<comment type="similarity">
    <text evidence="2">Belongs to the methyl-accepting chemotaxis (MCP) protein family.</text>
</comment>
<feature type="domain" description="Methyl-accepting transducer" evidence="6">
    <location>
        <begin position="230"/>
        <end position="459"/>
    </location>
</feature>
<dbReference type="InterPro" id="IPR051310">
    <property type="entry name" value="MCP_chemotaxis"/>
</dbReference>
<dbReference type="STRING" id="240015.ACP_0961"/>
<reference evidence="7 8" key="1">
    <citation type="journal article" date="2009" name="Appl. Environ. Microbiol.">
        <title>Three genomes from the phylum Acidobacteria provide insight into the lifestyles of these microorganisms in soils.</title>
        <authorList>
            <person name="Ward N.L."/>
            <person name="Challacombe J.F."/>
            <person name="Janssen P.H."/>
            <person name="Henrissat B."/>
            <person name="Coutinho P.M."/>
            <person name="Wu M."/>
            <person name="Xie G."/>
            <person name="Haft D.H."/>
            <person name="Sait M."/>
            <person name="Badger J."/>
            <person name="Barabote R.D."/>
            <person name="Bradley B."/>
            <person name="Brettin T.S."/>
            <person name="Brinkac L.M."/>
            <person name="Bruce D."/>
            <person name="Creasy T."/>
            <person name="Daugherty S.C."/>
            <person name="Davidsen T.M."/>
            <person name="DeBoy R.T."/>
            <person name="Detter J.C."/>
            <person name="Dodson R.J."/>
            <person name="Durkin A.S."/>
            <person name="Ganapathy A."/>
            <person name="Gwinn-Giglio M."/>
            <person name="Han C.S."/>
            <person name="Khouri H."/>
            <person name="Kiss H."/>
            <person name="Kothari S.P."/>
            <person name="Madupu R."/>
            <person name="Nelson K.E."/>
            <person name="Nelson W.C."/>
            <person name="Paulsen I."/>
            <person name="Penn K."/>
            <person name="Ren Q."/>
            <person name="Rosovitz M.J."/>
            <person name="Selengut J.D."/>
            <person name="Shrivastava S."/>
            <person name="Sullivan S.A."/>
            <person name="Tapia R."/>
            <person name="Thompson L.S."/>
            <person name="Watkins K.L."/>
            <person name="Yang Q."/>
            <person name="Yu C."/>
            <person name="Zafar N."/>
            <person name="Zhou L."/>
            <person name="Kuske C.R."/>
        </authorList>
    </citation>
    <scope>NUCLEOTIDE SEQUENCE [LARGE SCALE GENOMIC DNA]</scope>
    <source>
        <strain evidence="8">ATCC 51196 / DSM 11244 / BCRC 80197 / JCM 7670 / NBRC 15755 / NCIMB 13165 / 161</strain>
    </source>
</reference>
<dbReference type="eggNOG" id="COG0840">
    <property type="taxonomic scope" value="Bacteria"/>
</dbReference>
<dbReference type="GO" id="GO:0006935">
    <property type="term" value="P:chemotaxis"/>
    <property type="evidence" value="ECO:0007669"/>
    <property type="project" value="UniProtKB-KW"/>
</dbReference>
<dbReference type="PROSITE" id="PS50111">
    <property type="entry name" value="CHEMOTAXIS_TRANSDUC_2"/>
    <property type="match status" value="1"/>
</dbReference>
<dbReference type="GO" id="GO:0005886">
    <property type="term" value="C:plasma membrane"/>
    <property type="evidence" value="ECO:0007669"/>
    <property type="project" value="TreeGrafter"/>
</dbReference>
<dbReference type="CDD" id="cd11386">
    <property type="entry name" value="MCP_signal"/>
    <property type="match status" value="1"/>
</dbReference>
<keyword evidence="5" id="KW-0472">Membrane</keyword>
<evidence type="ECO:0000256" key="1">
    <source>
        <dbReference type="ARBA" id="ARBA00022500"/>
    </source>
</evidence>
<protein>
    <submittedName>
        <fullName evidence="7">Methyl-accepting chemotaxis protein</fullName>
    </submittedName>
</protein>